<dbReference type="InterPro" id="IPR013686">
    <property type="entry name" value="Polypept-transport_assoc_ShlB"/>
</dbReference>
<protein>
    <submittedName>
        <fullName evidence="7">Enoyl-CoA hydratase protein</fullName>
        <ecNumber evidence="7">4.2.1.17</ecNumber>
    </submittedName>
</protein>
<dbReference type="InterPro" id="IPR051544">
    <property type="entry name" value="TPS_OM_transporter"/>
</dbReference>
<dbReference type="AlphaFoldDB" id="U2WTL8"/>
<dbReference type="RefSeq" id="WP_021777871.1">
    <property type="nucleotide sequence ID" value="NZ_AWXE01000004.1"/>
</dbReference>
<dbReference type="PANTHER" id="PTHR34597">
    <property type="entry name" value="SLR1661 PROTEIN"/>
    <property type="match status" value="1"/>
</dbReference>
<keyword evidence="7" id="KW-0456">Lyase</keyword>
<evidence type="ECO:0000256" key="4">
    <source>
        <dbReference type="SAM" id="SignalP"/>
    </source>
</evidence>
<dbReference type="GO" id="GO:0008320">
    <property type="term" value="F:protein transmembrane transporter activity"/>
    <property type="evidence" value="ECO:0007669"/>
    <property type="project" value="TreeGrafter"/>
</dbReference>
<dbReference type="Pfam" id="PF08479">
    <property type="entry name" value="POTRA_2"/>
    <property type="match status" value="1"/>
</dbReference>
<dbReference type="InterPro" id="IPR005565">
    <property type="entry name" value="Hemolysn_activator_HlyB_C"/>
</dbReference>
<evidence type="ECO:0000313" key="8">
    <source>
        <dbReference type="Proteomes" id="UP000016762"/>
    </source>
</evidence>
<evidence type="ECO:0000256" key="3">
    <source>
        <dbReference type="ARBA" id="ARBA00023237"/>
    </source>
</evidence>
<feature type="chain" id="PRO_5004636732" evidence="4">
    <location>
        <begin position="24"/>
        <end position="553"/>
    </location>
</feature>
<organism evidence="7 8">
    <name type="scientific">Candidatus Micropelagius thuwalensis</name>
    <dbReference type="NCBI Taxonomy" id="1397666"/>
    <lineage>
        <taxon>Bacteria</taxon>
        <taxon>Pseudomonadati</taxon>
        <taxon>Pseudomonadota</taxon>
        <taxon>Alphaproteobacteria</taxon>
        <taxon>PS1 clade</taxon>
        <taxon>Candidatus Micropelagius</taxon>
    </lineage>
</organism>
<keyword evidence="8" id="KW-1185">Reference proteome</keyword>
<dbReference type="GO" id="GO:0098046">
    <property type="term" value="C:type V protein secretion system complex"/>
    <property type="evidence" value="ECO:0007669"/>
    <property type="project" value="TreeGrafter"/>
</dbReference>
<keyword evidence="2" id="KW-0812">Transmembrane</keyword>
<evidence type="ECO:0000313" key="7">
    <source>
        <dbReference type="EMBL" id="ERL46895.1"/>
    </source>
</evidence>
<feature type="domain" description="Polypeptide-transport-associated ShlB-type" evidence="6">
    <location>
        <begin position="69"/>
        <end position="143"/>
    </location>
</feature>
<name>U2WTL8_9PROT</name>
<keyword evidence="1" id="KW-1134">Transmembrane beta strand</keyword>
<dbReference type="PANTHER" id="PTHR34597:SF1">
    <property type="entry name" value="HEME_HEMOPEXIN TRANSPORTER PROTEIN HUXB"/>
    <property type="match status" value="1"/>
</dbReference>
<comment type="caution">
    <text evidence="7">The sequence shown here is derived from an EMBL/GenBank/DDBJ whole genome shotgun (WGS) entry which is preliminary data.</text>
</comment>
<evidence type="ECO:0000256" key="1">
    <source>
        <dbReference type="ARBA" id="ARBA00022452"/>
    </source>
</evidence>
<dbReference type="Gene3D" id="2.40.160.50">
    <property type="entry name" value="membrane protein fhac: a member of the omp85/tpsb transporter family"/>
    <property type="match status" value="1"/>
</dbReference>
<dbReference type="STRING" id="1397666.RS24_01934"/>
<gene>
    <name evidence="7" type="ORF">RS24_01934</name>
</gene>
<accession>U2WTL8</accession>
<feature type="signal peptide" evidence="4">
    <location>
        <begin position="1"/>
        <end position="23"/>
    </location>
</feature>
<keyword evidence="3" id="KW-0998">Cell outer membrane</keyword>
<dbReference type="GO" id="GO:0004300">
    <property type="term" value="F:enoyl-CoA hydratase activity"/>
    <property type="evidence" value="ECO:0007669"/>
    <property type="project" value="UniProtKB-EC"/>
</dbReference>
<evidence type="ECO:0000256" key="2">
    <source>
        <dbReference type="ARBA" id="ARBA00022692"/>
    </source>
</evidence>
<sequence>MHKSIKVHLILLVSAILFPNKYADSQQIETPGEVYRELTPKIPDLRQSKKKESVFTKKDEEVKNNTLRFKLSGFDFIGNKVIDDNQLLRVTQKFLNKNVSFQELKSIIDLIEQKYDQAGWLVKISLPPQDITNGIVKLVILEGRVAELLLDPKSKNIKDYQVVIDYVFNQTRKRGSNLDAINRGLLLVNDLPGIDASASMRKGHRPGELGLMLKVNNRKKIKQTLSIDNTGSRSIGSERLIYQIKLGNVLNKKETSDLSLLKTEGLDYFGAELSFPLFRDGLSLGISASNLDYEVVTNDTNGIDRGIKGESSFYEINFKYPIIRKNEFNVNVKISHEIRKFDGFVSGQNTNKYKINTNVLSFYGNRYDDFIYGGESYFSLSYLNGDKRDKLTPLAREKSYSKIDFNFGRIQDFNNKISVIANVSGQYSGSEALDVSDFISMGGVDAVRAYPRGEGSGSKGFVSSLQLNYLIRQSLILSPFIDYGQVENKSQLNSKYDLSGAGLAVSFFGPYKSIFNITYARRFGDNPNRLINGNDQEGKLVKNRFWFSLRKTF</sequence>
<dbReference type="Pfam" id="PF03865">
    <property type="entry name" value="ShlB"/>
    <property type="match status" value="1"/>
</dbReference>
<reference evidence="7 8" key="1">
    <citation type="journal article" date="2014" name="FEMS Microbiol. Ecol.">
        <title>Genomic differentiation among two strains of the PS1 clade isolated from geographically separated marine habitats.</title>
        <authorList>
            <person name="Jimenez-Infante F."/>
            <person name="Ngugi D.K."/>
            <person name="Alam I."/>
            <person name="Rashid M."/>
            <person name="Baalawi W."/>
            <person name="Kamau A.A."/>
            <person name="Bajic V.B."/>
            <person name="Stingl U."/>
        </authorList>
    </citation>
    <scope>NUCLEOTIDE SEQUENCE [LARGE SCALE GENOMIC DNA]</scope>
    <source>
        <strain evidence="7 8">RS24</strain>
    </source>
</reference>
<dbReference type="EMBL" id="AWXE01000004">
    <property type="protein sequence ID" value="ERL46895.1"/>
    <property type="molecule type" value="Genomic_DNA"/>
</dbReference>
<feature type="domain" description="Haemolysin activator HlyB C-terminal" evidence="5">
    <location>
        <begin position="211"/>
        <end position="505"/>
    </location>
</feature>
<dbReference type="GO" id="GO:0046819">
    <property type="term" value="P:protein secretion by the type V secretion system"/>
    <property type="evidence" value="ECO:0007669"/>
    <property type="project" value="TreeGrafter"/>
</dbReference>
<dbReference type="EC" id="4.2.1.17" evidence="7"/>
<dbReference type="OrthoDB" id="7439045at2"/>
<dbReference type="eggNOG" id="COG2831">
    <property type="taxonomic scope" value="Bacteria"/>
</dbReference>
<dbReference type="Gene3D" id="3.10.20.310">
    <property type="entry name" value="membrane protein fhac"/>
    <property type="match status" value="1"/>
</dbReference>
<keyword evidence="1" id="KW-0472">Membrane</keyword>
<keyword evidence="4" id="KW-0732">Signal</keyword>
<dbReference type="Proteomes" id="UP000016762">
    <property type="component" value="Unassembled WGS sequence"/>
</dbReference>
<evidence type="ECO:0000259" key="5">
    <source>
        <dbReference type="Pfam" id="PF03865"/>
    </source>
</evidence>
<evidence type="ECO:0000259" key="6">
    <source>
        <dbReference type="Pfam" id="PF08479"/>
    </source>
</evidence>
<proteinExistence type="predicted"/>